<keyword evidence="2" id="KW-0479">Metal-binding</keyword>
<sequence length="311" mass="31509">MQTTCVETVLAGGAVMTTVRGVVPGPTLALLGGVHGDEDEGVLAVRRLVTELREAPLVGTVRAVAPAHPAAWAAGSRTGPLDDGNLARCFPGDPAGGPTQALAAGITNEVIDGSDLLIDLHSAGSRYDMPLFCGFVARGGDAAGSERAAYAFGAPLVWAHSAVASGRTLSAAVDRAIPAVYVECAGGGGIRRHELDAYVDGVCAIMAEFGMLPPPYGRAGRPAPRRVVDGGDLDAGVVSGHDGFFVSTVTAGAVVAAGDEIGRIYSYAGVLADSVAAPSGGMVMFLRRQSRTRTGEVLFALAGLGGERGTR</sequence>
<protein>
    <recommendedName>
        <fullName evidence="5">Succinylglutamate desuccinylase/Aspartoacylase catalytic domain-containing protein</fullName>
    </recommendedName>
</protein>
<dbReference type="PANTHER" id="PTHR37326">
    <property type="entry name" value="BLL3975 PROTEIN"/>
    <property type="match status" value="1"/>
</dbReference>
<dbReference type="OrthoDB" id="9782876at2"/>
<evidence type="ECO:0000313" key="6">
    <source>
        <dbReference type="EMBL" id="SDU63497.1"/>
    </source>
</evidence>
<dbReference type="PIRSF" id="PIRSF039012">
    <property type="entry name" value="ASP"/>
    <property type="match status" value="1"/>
</dbReference>
<dbReference type="InterPro" id="IPR043795">
    <property type="entry name" value="N-alpha-Ac-DABA-like"/>
</dbReference>
<dbReference type="Pfam" id="PF24827">
    <property type="entry name" value="AstE_AspA_cat"/>
    <property type="match status" value="1"/>
</dbReference>
<evidence type="ECO:0000259" key="5">
    <source>
        <dbReference type="Pfam" id="PF24827"/>
    </source>
</evidence>
<dbReference type="SUPFAM" id="SSF53187">
    <property type="entry name" value="Zn-dependent exopeptidases"/>
    <property type="match status" value="1"/>
</dbReference>
<name>A0A1H2K468_9ACTN</name>
<feature type="domain" description="Succinylglutamate desuccinylase/Aspartoacylase catalytic" evidence="5">
    <location>
        <begin position="24"/>
        <end position="207"/>
    </location>
</feature>
<accession>A0A1H2K468</accession>
<dbReference type="RefSeq" id="WP_052762336.1">
    <property type="nucleotide sequence ID" value="NZ_KQ061224.1"/>
</dbReference>
<dbReference type="AlphaFoldDB" id="A0A1H2K468"/>
<dbReference type="Proteomes" id="UP000182977">
    <property type="component" value="Chromosome I"/>
</dbReference>
<organism evidence="6 7">
    <name type="scientific">Jiangella alkaliphila</name>
    <dbReference type="NCBI Taxonomy" id="419479"/>
    <lineage>
        <taxon>Bacteria</taxon>
        <taxon>Bacillati</taxon>
        <taxon>Actinomycetota</taxon>
        <taxon>Actinomycetes</taxon>
        <taxon>Jiangellales</taxon>
        <taxon>Jiangellaceae</taxon>
        <taxon>Jiangella</taxon>
    </lineage>
</organism>
<keyword evidence="7" id="KW-1185">Reference proteome</keyword>
<dbReference type="PANTHER" id="PTHR37326:SF1">
    <property type="entry name" value="BLL3975 PROTEIN"/>
    <property type="match status" value="1"/>
</dbReference>
<dbReference type="STRING" id="419479.SAMN04488563_3408"/>
<evidence type="ECO:0000256" key="4">
    <source>
        <dbReference type="ARBA" id="ARBA00022833"/>
    </source>
</evidence>
<gene>
    <name evidence="6" type="ORF">SAMN04488563_3408</name>
</gene>
<dbReference type="GO" id="GO:0046872">
    <property type="term" value="F:metal ion binding"/>
    <property type="evidence" value="ECO:0007669"/>
    <property type="project" value="UniProtKB-KW"/>
</dbReference>
<dbReference type="GO" id="GO:0016811">
    <property type="term" value="F:hydrolase activity, acting on carbon-nitrogen (but not peptide) bonds, in linear amides"/>
    <property type="evidence" value="ECO:0007669"/>
    <property type="project" value="InterPro"/>
</dbReference>
<proteinExistence type="predicted"/>
<dbReference type="EMBL" id="LT629791">
    <property type="protein sequence ID" value="SDU63497.1"/>
    <property type="molecule type" value="Genomic_DNA"/>
</dbReference>
<evidence type="ECO:0000256" key="1">
    <source>
        <dbReference type="ARBA" id="ARBA00001947"/>
    </source>
</evidence>
<dbReference type="InterPro" id="IPR053138">
    <property type="entry name" value="N-alpha-Ac-DABA_deacetylase"/>
</dbReference>
<comment type="cofactor">
    <cofactor evidence="1">
        <name>Zn(2+)</name>
        <dbReference type="ChEBI" id="CHEBI:29105"/>
    </cofactor>
</comment>
<dbReference type="Gene3D" id="3.40.630.10">
    <property type="entry name" value="Zn peptidases"/>
    <property type="match status" value="1"/>
</dbReference>
<keyword evidence="3" id="KW-0378">Hydrolase</keyword>
<evidence type="ECO:0000256" key="3">
    <source>
        <dbReference type="ARBA" id="ARBA00022801"/>
    </source>
</evidence>
<dbReference type="InterPro" id="IPR055438">
    <property type="entry name" value="AstE_AspA_cat"/>
</dbReference>
<keyword evidence="4" id="KW-0862">Zinc</keyword>
<evidence type="ECO:0000313" key="7">
    <source>
        <dbReference type="Proteomes" id="UP000182977"/>
    </source>
</evidence>
<dbReference type="GO" id="GO:0016788">
    <property type="term" value="F:hydrolase activity, acting on ester bonds"/>
    <property type="evidence" value="ECO:0007669"/>
    <property type="project" value="InterPro"/>
</dbReference>
<reference evidence="7" key="1">
    <citation type="submission" date="2016-10" db="EMBL/GenBank/DDBJ databases">
        <authorList>
            <person name="Varghese N."/>
            <person name="Submissions S."/>
        </authorList>
    </citation>
    <scope>NUCLEOTIDE SEQUENCE [LARGE SCALE GENOMIC DNA]</scope>
    <source>
        <strain evidence="7">DSM 45079</strain>
    </source>
</reference>
<evidence type="ECO:0000256" key="2">
    <source>
        <dbReference type="ARBA" id="ARBA00022723"/>
    </source>
</evidence>